<sequence>MSDMTAEDWEAAFHGIELPETAQIDTGVFISNVPGFLEKSFAILHGGNERVAEPVRWRLQKLLDIANEANGVKE</sequence>
<comment type="caution">
    <text evidence="2">The sequence shown here is derived from an EMBL/GenBank/DDBJ whole genome shotgun (WGS) entry which is preliminary data.</text>
</comment>
<dbReference type="Proteomes" id="UP000309594">
    <property type="component" value="Unassembled WGS sequence"/>
</dbReference>
<organism evidence="2 3">
    <name type="scientific">Pedobacter hiemivivus</name>
    <dbReference type="NCBI Taxonomy" id="2530454"/>
    <lineage>
        <taxon>Bacteria</taxon>
        <taxon>Pseudomonadati</taxon>
        <taxon>Bacteroidota</taxon>
        <taxon>Sphingobacteriia</taxon>
        <taxon>Sphingobacteriales</taxon>
        <taxon>Sphingobacteriaceae</taxon>
        <taxon>Pedobacter</taxon>
    </lineage>
</organism>
<dbReference type="EMBL" id="SWDX01000003">
    <property type="protein sequence ID" value="TKC62496.1"/>
    <property type="molecule type" value="Genomic_DNA"/>
</dbReference>
<evidence type="ECO:0000313" key="2">
    <source>
        <dbReference type="EMBL" id="TKC62496.1"/>
    </source>
</evidence>
<dbReference type="RefSeq" id="WP_136880077.1">
    <property type="nucleotide sequence ID" value="NZ_SWDX01000003.1"/>
</dbReference>
<evidence type="ECO:0000259" key="1">
    <source>
        <dbReference type="Pfam" id="PF22292"/>
    </source>
</evidence>
<protein>
    <recommendedName>
        <fullName evidence="1">DUF6965 domain-containing protein</fullName>
    </recommendedName>
</protein>
<gene>
    <name evidence="2" type="ORF">FBD94_09785</name>
</gene>
<name>A0A4V5PD03_9SPHI</name>
<dbReference type="Pfam" id="PF22292">
    <property type="entry name" value="DUF6965"/>
    <property type="match status" value="1"/>
</dbReference>
<accession>A0A4V5PD03</accession>
<feature type="domain" description="DUF6965" evidence="1">
    <location>
        <begin position="4"/>
        <end position="66"/>
    </location>
</feature>
<evidence type="ECO:0000313" key="3">
    <source>
        <dbReference type="Proteomes" id="UP000309594"/>
    </source>
</evidence>
<reference evidence="2 3" key="1">
    <citation type="submission" date="2019-04" db="EMBL/GenBank/DDBJ databases">
        <title>Pedobacter sp. RP-1-16 sp. nov., isolated from Arctic soil.</title>
        <authorList>
            <person name="Dahal R.H."/>
            <person name="Kim D.-U."/>
        </authorList>
    </citation>
    <scope>NUCLEOTIDE SEQUENCE [LARGE SCALE GENOMIC DNA]</scope>
    <source>
        <strain evidence="2 3">RP-1-16</strain>
    </source>
</reference>
<dbReference type="InterPro" id="IPR054238">
    <property type="entry name" value="DUF6965"/>
</dbReference>
<proteinExistence type="predicted"/>
<dbReference type="AlphaFoldDB" id="A0A4V5PD03"/>